<dbReference type="InterPro" id="IPR052355">
    <property type="entry name" value="CENP-V-like"/>
</dbReference>
<feature type="domain" description="CENP-V/GFA" evidence="4">
    <location>
        <begin position="2"/>
        <end position="116"/>
    </location>
</feature>
<dbReference type="PROSITE" id="PS51891">
    <property type="entry name" value="CENP_V_GFA"/>
    <property type="match status" value="1"/>
</dbReference>
<dbReference type="InterPro" id="IPR006913">
    <property type="entry name" value="CENP-V/GFA"/>
</dbReference>
<keyword evidence="2" id="KW-0479">Metal-binding</keyword>
<evidence type="ECO:0000256" key="3">
    <source>
        <dbReference type="ARBA" id="ARBA00022833"/>
    </source>
</evidence>
<accession>A0ABS8JDW6</accession>
<dbReference type="EMBL" id="JAJGAK010000001">
    <property type="protein sequence ID" value="MCC8361792.1"/>
    <property type="molecule type" value="Genomic_DNA"/>
</dbReference>
<organism evidence="5 6">
    <name type="scientific">Noviluteimonas lactosilytica</name>
    <dbReference type="NCBI Taxonomy" id="2888523"/>
    <lineage>
        <taxon>Bacteria</taxon>
        <taxon>Pseudomonadati</taxon>
        <taxon>Pseudomonadota</taxon>
        <taxon>Gammaproteobacteria</taxon>
        <taxon>Lysobacterales</taxon>
        <taxon>Lysobacteraceae</taxon>
        <taxon>Noviluteimonas</taxon>
    </lineage>
</organism>
<evidence type="ECO:0000313" key="5">
    <source>
        <dbReference type="EMBL" id="MCC8361792.1"/>
    </source>
</evidence>
<keyword evidence="3" id="KW-0862">Zinc</keyword>
<proteinExistence type="inferred from homology"/>
<evidence type="ECO:0000259" key="4">
    <source>
        <dbReference type="PROSITE" id="PS51891"/>
    </source>
</evidence>
<dbReference type="PANTHER" id="PTHR28620">
    <property type="entry name" value="CENTROMERE PROTEIN V"/>
    <property type="match status" value="1"/>
</dbReference>
<sequence>MIGGGCHCGNVRFALAWPEDAERIPARTCGCTFCSKHGATWTSHPDASLVVQVADPALVERYRFGTETADFHVCRGCGVPVVATSRIDDREYAVVNVNTFDGVDAARFDRSNADFDGESFADRLSRRQSRWIADVRFVVLPV</sequence>
<gene>
    <name evidence="5" type="ORF">LK996_01675</name>
</gene>
<name>A0ABS8JDW6_9GAMM</name>
<dbReference type="PANTHER" id="PTHR28620:SF1">
    <property type="entry name" value="CENP-V_GFA DOMAIN-CONTAINING PROTEIN"/>
    <property type="match status" value="1"/>
</dbReference>
<evidence type="ECO:0000256" key="2">
    <source>
        <dbReference type="ARBA" id="ARBA00022723"/>
    </source>
</evidence>
<dbReference type="RefSeq" id="WP_230525441.1">
    <property type="nucleotide sequence ID" value="NZ_JAJGAK010000001.1"/>
</dbReference>
<dbReference type="SUPFAM" id="SSF51316">
    <property type="entry name" value="Mss4-like"/>
    <property type="match status" value="1"/>
</dbReference>
<comment type="similarity">
    <text evidence="1">Belongs to the Gfa family.</text>
</comment>
<dbReference type="Pfam" id="PF04828">
    <property type="entry name" value="GFA"/>
    <property type="match status" value="1"/>
</dbReference>
<dbReference type="InterPro" id="IPR011057">
    <property type="entry name" value="Mss4-like_sf"/>
</dbReference>
<keyword evidence="6" id="KW-1185">Reference proteome</keyword>
<protein>
    <recommendedName>
        <fullName evidence="4">CENP-V/GFA domain-containing protein</fullName>
    </recommendedName>
</protein>
<comment type="caution">
    <text evidence="5">The sequence shown here is derived from an EMBL/GenBank/DDBJ whole genome shotgun (WGS) entry which is preliminary data.</text>
</comment>
<evidence type="ECO:0000256" key="1">
    <source>
        <dbReference type="ARBA" id="ARBA00005495"/>
    </source>
</evidence>
<dbReference type="Gene3D" id="2.170.150.70">
    <property type="match status" value="1"/>
</dbReference>
<dbReference type="Proteomes" id="UP001165293">
    <property type="component" value="Unassembled WGS sequence"/>
</dbReference>
<reference evidence="5" key="1">
    <citation type="submission" date="2021-10" db="EMBL/GenBank/DDBJ databases">
        <authorList>
            <person name="Lyu M."/>
            <person name="Wang X."/>
            <person name="Meng X."/>
            <person name="Xu K."/>
        </authorList>
    </citation>
    <scope>NUCLEOTIDE SEQUENCE</scope>
    <source>
        <strain evidence="5">A6</strain>
    </source>
</reference>
<evidence type="ECO:0000313" key="6">
    <source>
        <dbReference type="Proteomes" id="UP001165293"/>
    </source>
</evidence>